<comment type="caution">
    <text evidence="2">The sequence shown here is derived from an EMBL/GenBank/DDBJ whole genome shotgun (WGS) entry which is preliminary data.</text>
</comment>
<feature type="region of interest" description="Disordered" evidence="1">
    <location>
        <begin position="67"/>
        <end position="116"/>
    </location>
</feature>
<proteinExistence type="predicted"/>
<reference evidence="2" key="1">
    <citation type="journal article" date="2023" name="Science">
        <title>Genome structures resolve the early diversification of teleost fishes.</title>
        <authorList>
            <person name="Parey E."/>
            <person name="Louis A."/>
            <person name="Montfort J."/>
            <person name="Bouchez O."/>
            <person name="Roques C."/>
            <person name="Iampietro C."/>
            <person name="Lluch J."/>
            <person name="Castinel A."/>
            <person name="Donnadieu C."/>
            <person name="Desvignes T."/>
            <person name="Floi Bucao C."/>
            <person name="Jouanno E."/>
            <person name="Wen M."/>
            <person name="Mejri S."/>
            <person name="Dirks R."/>
            <person name="Jansen H."/>
            <person name="Henkel C."/>
            <person name="Chen W.J."/>
            <person name="Zahm M."/>
            <person name="Cabau C."/>
            <person name="Klopp C."/>
            <person name="Thompson A.W."/>
            <person name="Robinson-Rechavi M."/>
            <person name="Braasch I."/>
            <person name="Lecointre G."/>
            <person name="Bobe J."/>
            <person name="Postlethwait J.H."/>
            <person name="Berthelot C."/>
            <person name="Roest Crollius H."/>
            <person name="Guiguen Y."/>
        </authorList>
    </citation>
    <scope>NUCLEOTIDE SEQUENCE</scope>
    <source>
        <strain evidence="2">NC1722</strain>
    </source>
</reference>
<dbReference type="AlphaFoldDB" id="A0AAD7T851"/>
<evidence type="ECO:0000313" key="2">
    <source>
        <dbReference type="EMBL" id="KAJ8415638.1"/>
    </source>
</evidence>
<feature type="compositionally biased region" description="Basic residues" evidence="1">
    <location>
        <begin position="101"/>
        <end position="116"/>
    </location>
</feature>
<evidence type="ECO:0008006" key="4">
    <source>
        <dbReference type="Google" id="ProtNLM"/>
    </source>
</evidence>
<evidence type="ECO:0000313" key="3">
    <source>
        <dbReference type="Proteomes" id="UP001221898"/>
    </source>
</evidence>
<keyword evidence="3" id="KW-1185">Reference proteome</keyword>
<dbReference type="Proteomes" id="UP001221898">
    <property type="component" value="Unassembled WGS sequence"/>
</dbReference>
<evidence type="ECO:0000256" key="1">
    <source>
        <dbReference type="SAM" id="MobiDB-lite"/>
    </source>
</evidence>
<gene>
    <name evidence="2" type="ORF">AAFF_G00426180</name>
</gene>
<accession>A0AAD7T851</accession>
<name>A0AAD7T851_9TELE</name>
<dbReference type="EMBL" id="JAINUG010000009">
    <property type="protein sequence ID" value="KAJ8415638.1"/>
    <property type="molecule type" value="Genomic_DNA"/>
</dbReference>
<organism evidence="2 3">
    <name type="scientific">Aldrovandia affinis</name>
    <dbReference type="NCBI Taxonomy" id="143900"/>
    <lineage>
        <taxon>Eukaryota</taxon>
        <taxon>Metazoa</taxon>
        <taxon>Chordata</taxon>
        <taxon>Craniata</taxon>
        <taxon>Vertebrata</taxon>
        <taxon>Euteleostomi</taxon>
        <taxon>Actinopterygii</taxon>
        <taxon>Neopterygii</taxon>
        <taxon>Teleostei</taxon>
        <taxon>Notacanthiformes</taxon>
        <taxon>Halosauridae</taxon>
        <taxon>Aldrovandia</taxon>
    </lineage>
</organism>
<protein>
    <recommendedName>
        <fullName evidence="4">PiggyBac transposable element-derived protein domain-containing protein</fullName>
    </recommendedName>
</protein>
<sequence length="116" mass="13326">MATNSVSGYAFRTYTWKHQVLWYNLLDIATLNAYTLFAAQHPDFNTGVTSARRLFLKELSKELVTPHMKSRREGCRQLPTKINEAMGRCGMTKATAQPRERSRHGQGKRKRSDLPK</sequence>